<reference evidence="5" key="1">
    <citation type="submission" date="2025-08" db="UniProtKB">
        <authorList>
            <consortium name="RefSeq"/>
        </authorList>
    </citation>
    <scope>IDENTIFICATION</scope>
</reference>
<dbReference type="Gene3D" id="3.30.200.20">
    <property type="entry name" value="Phosphorylase Kinase, domain 1"/>
    <property type="match status" value="1"/>
</dbReference>
<evidence type="ECO:0000259" key="3">
    <source>
        <dbReference type="PROSITE" id="PS50011"/>
    </source>
</evidence>
<keyword evidence="4" id="KW-1185">Reference proteome</keyword>
<dbReference type="GO" id="GO:0005524">
    <property type="term" value="F:ATP binding"/>
    <property type="evidence" value="ECO:0007669"/>
    <property type="project" value="InterPro"/>
</dbReference>
<dbReference type="InterPro" id="IPR008266">
    <property type="entry name" value="Tyr_kinase_AS"/>
</dbReference>
<feature type="domain" description="Protein kinase" evidence="3">
    <location>
        <begin position="13"/>
        <end position="257"/>
    </location>
</feature>
<dbReference type="Proteomes" id="UP000504604">
    <property type="component" value="Linkage group LG2"/>
</dbReference>
<dbReference type="InterPro" id="IPR000719">
    <property type="entry name" value="Prot_kinase_dom"/>
</dbReference>
<proteinExistence type="predicted"/>
<sequence>MEANDSVNLTDLFFKALIQEEESGERVYEVVNRVTGATYGLKEFSSHYHSSSRAEIGREIQIVKQLDHPNLVKCYEVFFVGDMIYLLFEHMDRGSLFGANIRSESDLASVAYQVLLGLAYLHENRISHNDIRPSNIFVNSMEEVKVLYLGKSFSKTPLVVSGIGAFHDEFSWDVWSVGSSILKLYKDSHLGFRDRDIHQVNDQQDFDLLWEMQKSPQSLEAQVQKTSADLWTFLASCMQTDLSKRWTAKELVSHPFVGQLHLRTEDAMEKMIKAETSASLSDALSCVTEEQLGPEKKNLFMLRRMIKAETSASLAPYWVTEEQLEPEKKKLKISVEDKDSTYMVETPKDPAQHVPLVQLGLHHILNCLQRCIQHCTLFLPDYEFGKDKLVQLWIAEACIEVEAPKRMEDVANSYFDILVHEEFIIQSSFDNLYRHAIYKVNASKVSTWNLRGGNYLRIEEGNLGKISGEALHLTWHCKRLDRTLSDALKNFKQLRTLLVFEDCGAVIKQLPSGIFSGLKLLRTLDLSRTYISELPDSIGTVESLRCLDVSETSITRLPESTARLLFLQTLRLSRCFGLSALPRGLSRLVNLRHLDLDIISQLKSMPTGMGNLSKLQTLKAFIVGKNDGCGIGELKNMNDITGSFCISRLENVTNAEEAKQAALADKQRIDKLELRWHPHGNDSSQDTTEILECLQPHFHLKELEIIFFSGLKLPSWISNPSFTKIASITLYKCINCDILPSMGELPSLKTLHIVGMKMVRDINTLFCRTHGACGFNAFPLLEELTFDNMPNLEEWTGIQDGDFPCLRRLSTRYCPKLSVLPSMSYFCSLQHLEVSYCMQLISLAEGLLPGSLENLIIRDCPNLNERCNRDGGQDWFKIANVKNIWIDLQKLSLD</sequence>
<name>A0A6I9SKY4_SESIN</name>
<dbReference type="PROSITE" id="PS50011">
    <property type="entry name" value="PROTEIN_KINASE_DOM"/>
    <property type="match status" value="1"/>
</dbReference>
<dbReference type="GeneID" id="105155800"/>
<gene>
    <name evidence="5" type="primary">LOC105155800</name>
</gene>
<organism evidence="4 5">
    <name type="scientific">Sesamum indicum</name>
    <name type="common">Oriental sesame</name>
    <name type="synonym">Sesamum orientale</name>
    <dbReference type="NCBI Taxonomy" id="4182"/>
    <lineage>
        <taxon>Eukaryota</taxon>
        <taxon>Viridiplantae</taxon>
        <taxon>Streptophyta</taxon>
        <taxon>Embryophyta</taxon>
        <taxon>Tracheophyta</taxon>
        <taxon>Spermatophyta</taxon>
        <taxon>Magnoliopsida</taxon>
        <taxon>eudicotyledons</taxon>
        <taxon>Gunneridae</taxon>
        <taxon>Pentapetalae</taxon>
        <taxon>asterids</taxon>
        <taxon>lamiids</taxon>
        <taxon>Lamiales</taxon>
        <taxon>Pedaliaceae</taxon>
        <taxon>Sesamum</taxon>
    </lineage>
</organism>
<dbReference type="InterPro" id="IPR058922">
    <property type="entry name" value="WHD_DRP"/>
</dbReference>
<dbReference type="SUPFAM" id="SSF52058">
    <property type="entry name" value="L domain-like"/>
    <property type="match status" value="1"/>
</dbReference>
<keyword evidence="1" id="KW-0547">Nucleotide-binding</keyword>
<dbReference type="Gramene" id="SIN_1023719.t">
    <property type="protein sequence ID" value="SIN_1023719.t"/>
    <property type="gene ID" value="SIN_1023719"/>
</dbReference>
<dbReference type="Gene3D" id="3.80.10.10">
    <property type="entry name" value="Ribonuclease Inhibitor"/>
    <property type="match status" value="2"/>
</dbReference>
<dbReference type="GO" id="GO:0004672">
    <property type="term" value="F:protein kinase activity"/>
    <property type="evidence" value="ECO:0007669"/>
    <property type="project" value="InterPro"/>
</dbReference>
<dbReference type="KEGG" id="sind:105155800"/>
<evidence type="ECO:0000313" key="5">
    <source>
        <dbReference type="RefSeq" id="XP_011070059.1"/>
    </source>
</evidence>
<dbReference type="RefSeq" id="XP_011070059.1">
    <property type="nucleotide sequence ID" value="XM_011071757.2"/>
</dbReference>
<dbReference type="Pfam" id="PF00069">
    <property type="entry name" value="Pkinase"/>
    <property type="match status" value="1"/>
</dbReference>
<dbReference type="AlphaFoldDB" id="A0A6I9SKY4"/>
<dbReference type="Gene3D" id="1.10.510.10">
    <property type="entry name" value="Transferase(Phosphotransferase) domain 1"/>
    <property type="match status" value="1"/>
</dbReference>
<accession>A0A6I9SKY4</accession>
<dbReference type="Pfam" id="PF25019">
    <property type="entry name" value="LRR_R13L1-DRL21"/>
    <property type="match status" value="1"/>
</dbReference>
<evidence type="ECO:0000313" key="4">
    <source>
        <dbReference type="Proteomes" id="UP000504604"/>
    </source>
</evidence>
<dbReference type="SUPFAM" id="SSF56112">
    <property type="entry name" value="Protein kinase-like (PK-like)"/>
    <property type="match status" value="1"/>
</dbReference>
<keyword evidence="2" id="KW-0067">ATP-binding</keyword>
<dbReference type="OrthoDB" id="1935327at2759"/>
<dbReference type="PANTHER" id="PTHR47186:SF24">
    <property type="entry name" value="DISEASE RESISTANCE RPP13-LIKE PROTEIN 1"/>
    <property type="match status" value="1"/>
</dbReference>
<dbReference type="InterPro" id="IPR056789">
    <property type="entry name" value="LRR_R13L1-DRL21"/>
</dbReference>
<dbReference type="InterPro" id="IPR032675">
    <property type="entry name" value="LRR_dom_sf"/>
</dbReference>
<dbReference type="PANTHER" id="PTHR47186">
    <property type="entry name" value="LEUCINE-RICH REPEAT-CONTAINING PROTEIN 57"/>
    <property type="match status" value="1"/>
</dbReference>
<dbReference type="PROSITE" id="PS00109">
    <property type="entry name" value="PROTEIN_KINASE_TYR"/>
    <property type="match status" value="1"/>
</dbReference>
<dbReference type="Pfam" id="PF23559">
    <property type="entry name" value="WHD_DRP"/>
    <property type="match status" value="1"/>
</dbReference>
<dbReference type="InParanoid" id="A0A6I9SKY4"/>
<evidence type="ECO:0000256" key="1">
    <source>
        <dbReference type="ARBA" id="ARBA00022741"/>
    </source>
</evidence>
<protein>
    <submittedName>
        <fullName evidence="5">Disease resistance RPP13-like protein 1</fullName>
    </submittedName>
</protein>
<evidence type="ECO:0000256" key="2">
    <source>
        <dbReference type="ARBA" id="ARBA00022840"/>
    </source>
</evidence>
<dbReference type="InterPro" id="IPR011009">
    <property type="entry name" value="Kinase-like_dom_sf"/>
</dbReference>